<feature type="compositionally biased region" description="Basic and acidic residues" evidence="3">
    <location>
        <begin position="124"/>
        <end position="133"/>
    </location>
</feature>
<comment type="caution">
    <text evidence="5">The sequence shown here is derived from an EMBL/GenBank/DDBJ whole genome shotgun (WGS) entry which is preliminary data.</text>
</comment>
<proteinExistence type="predicted"/>
<feature type="domain" description="Xylanolytic transcriptional activator regulatory" evidence="4">
    <location>
        <begin position="58"/>
        <end position="132"/>
    </location>
</feature>
<reference evidence="6" key="1">
    <citation type="journal article" date="2020" name="BMC Genomics">
        <title>Correction to: Identification and distribution of gene clusters required for synthesis of sphingolipid metabolism inhibitors in diverse species of the filamentous fungus Fusarium.</title>
        <authorList>
            <person name="Kim H.S."/>
            <person name="Lohmar J.M."/>
            <person name="Busman M."/>
            <person name="Brown D.W."/>
            <person name="Naumann T.A."/>
            <person name="Divon H.H."/>
            <person name="Lysoe E."/>
            <person name="Uhlig S."/>
            <person name="Proctor R.H."/>
        </authorList>
    </citation>
    <scope>NUCLEOTIDE SEQUENCE [LARGE SCALE GENOMIC DNA]</scope>
    <source>
        <strain evidence="6">NRRL 25331</strain>
    </source>
</reference>
<keyword evidence="6" id="KW-1185">Reference proteome</keyword>
<dbReference type="InterPro" id="IPR050613">
    <property type="entry name" value="Sec_Metabolite_Reg"/>
</dbReference>
<dbReference type="PANTHER" id="PTHR31001">
    <property type="entry name" value="UNCHARACTERIZED TRANSCRIPTIONAL REGULATORY PROTEIN"/>
    <property type="match status" value="1"/>
</dbReference>
<dbReference type="GO" id="GO:0006351">
    <property type="term" value="P:DNA-templated transcription"/>
    <property type="evidence" value="ECO:0007669"/>
    <property type="project" value="InterPro"/>
</dbReference>
<dbReference type="GO" id="GO:0005634">
    <property type="term" value="C:nucleus"/>
    <property type="evidence" value="ECO:0007669"/>
    <property type="project" value="UniProtKB-SubCell"/>
</dbReference>
<dbReference type="PANTHER" id="PTHR31001:SF74">
    <property type="entry name" value="ZN(II)2CYS6 TRANSCRIPTION FACTOR (EUROFUNG)"/>
    <property type="match status" value="1"/>
</dbReference>
<feature type="compositionally biased region" description="Polar residues" evidence="3">
    <location>
        <begin position="137"/>
        <end position="147"/>
    </location>
</feature>
<evidence type="ECO:0000256" key="2">
    <source>
        <dbReference type="ARBA" id="ARBA00023242"/>
    </source>
</evidence>
<accession>A0A8H5U662</accession>
<evidence type="ECO:0000256" key="1">
    <source>
        <dbReference type="ARBA" id="ARBA00004123"/>
    </source>
</evidence>
<dbReference type="Pfam" id="PF04082">
    <property type="entry name" value="Fungal_trans"/>
    <property type="match status" value="1"/>
</dbReference>
<dbReference type="Proteomes" id="UP000572754">
    <property type="component" value="Unassembled WGS sequence"/>
</dbReference>
<dbReference type="CDD" id="cd12148">
    <property type="entry name" value="fungal_TF_MHR"/>
    <property type="match status" value="1"/>
</dbReference>
<evidence type="ECO:0000256" key="3">
    <source>
        <dbReference type="SAM" id="MobiDB-lite"/>
    </source>
</evidence>
<evidence type="ECO:0000259" key="4">
    <source>
        <dbReference type="SMART" id="SM00906"/>
    </source>
</evidence>
<name>A0A8H5U662_FUSCI</name>
<sequence length="336" mass="37653">MSDSEYTAQYSEYAHQMVHCLKAGDYVRGGPYILETLINYTVLELMTTCPSPDVHSGIYATTGLMTQIAFRMGYHRDPCHFPEISFFEGEMRRRIWATIHIFDTSISVLSGSPRVIAEGSWDTKPPRNLHDSDLDPSCTTLPESRPDSQLTPVSCPLAKYKLSLTVGWLIDANVFQGLLLPSEKRRAEARLVETWNTIPERFKFESLSNCLSQSPAGVGQRIGLTGLYNKMSILAVHEALVATAVLGTFLYHFGTWPATAGETDGIDMAHIEATLRNCRDTWVRWSEWSPDARRAVDLLDLVFQKLDVSMETVPMSEFSLALDGMGLNLGWDTVYL</sequence>
<protein>
    <submittedName>
        <fullName evidence="5">Fungal specific transcription factor factor</fullName>
    </submittedName>
</protein>
<dbReference type="SMART" id="SM00906">
    <property type="entry name" value="Fungal_trans"/>
    <property type="match status" value="1"/>
</dbReference>
<organism evidence="5 6">
    <name type="scientific">Fusarium circinatum</name>
    <name type="common">Pitch canker fungus</name>
    <name type="synonym">Gibberella circinata</name>
    <dbReference type="NCBI Taxonomy" id="48490"/>
    <lineage>
        <taxon>Eukaryota</taxon>
        <taxon>Fungi</taxon>
        <taxon>Dikarya</taxon>
        <taxon>Ascomycota</taxon>
        <taxon>Pezizomycotina</taxon>
        <taxon>Sordariomycetes</taxon>
        <taxon>Hypocreomycetidae</taxon>
        <taxon>Hypocreales</taxon>
        <taxon>Nectriaceae</taxon>
        <taxon>Fusarium</taxon>
        <taxon>Fusarium fujikuroi species complex</taxon>
    </lineage>
</organism>
<comment type="subcellular location">
    <subcellularLocation>
        <location evidence="1">Nucleus</location>
    </subcellularLocation>
</comment>
<dbReference type="InterPro" id="IPR007219">
    <property type="entry name" value="XnlR_reg_dom"/>
</dbReference>
<keyword evidence="2" id="KW-0539">Nucleus</keyword>
<reference evidence="5 6" key="2">
    <citation type="submission" date="2020-05" db="EMBL/GenBank/DDBJ databases">
        <title>Identification and distribution of gene clusters putatively required for synthesis of sphingolipid metabolism inhibitors in phylogenetically diverse species of the filamentous fungus Fusarium.</title>
        <authorList>
            <person name="Kim H.-S."/>
            <person name="Busman M."/>
            <person name="Brown D.W."/>
            <person name="Divon H."/>
            <person name="Uhlig S."/>
            <person name="Proctor R.H."/>
        </authorList>
    </citation>
    <scope>NUCLEOTIDE SEQUENCE [LARGE SCALE GENOMIC DNA]</scope>
    <source>
        <strain evidence="5 6">NRRL 25331</strain>
    </source>
</reference>
<dbReference type="GO" id="GO:0008270">
    <property type="term" value="F:zinc ion binding"/>
    <property type="evidence" value="ECO:0007669"/>
    <property type="project" value="InterPro"/>
</dbReference>
<dbReference type="AlphaFoldDB" id="A0A8H5U662"/>
<dbReference type="GO" id="GO:0003677">
    <property type="term" value="F:DNA binding"/>
    <property type="evidence" value="ECO:0007669"/>
    <property type="project" value="InterPro"/>
</dbReference>
<evidence type="ECO:0000313" key="5">
    <source>
        <dbReference type="EMBL" id="KAF5682062.1"/>
    </source>
</evidence>
<evidence type="ECO:0000313" key="6">
    <source>
        <dbReference type="Proteomes" id="UP000572754"/>
    </source>
</evidence>
<feature type="region of interest" description="Disordered" evidence="3">
    <location>
        <begin position="120"/>
        <end position="147"/>
    </location>
</feature>
<dbReference type="EMBL" id="JAAQPE010000171">
    <property type="protein sequence ID" value="KAF5682062.1"/>
    <property type="molecule type" value="Genomic_DNA"/>
</dbReference>
<gene>
    <name evidence="5" type="ORF">FCIRC_5224</name>
</gene>